<proteinExistence type="predicted"/>
<dbReference type="Gene3D" id="4.10.60.10">
    <property type="entry name" value="Zinc finger, CCHC-type"/>
    <property type="match status" value="1"/>
</dbReference>
<reference evidence="3" key="1">
    <citation type="submission" date="2021-02" db="EMBL/GenBank/DDBJ databases">
        <authorList>
            <person name="Nowell W R."/>
        </authorList>
    </citation>
    <scope>NUCLEOTIDE SEQUENCE</scope>
    <source>
        <strain evidence="3">Ploen Becks lab</strain>
    </source>
</reference>
<dbReference type="GO" id="GO:0003676">
    <property type="term" value="F:nucleic acid binding"/>
    <property type="evidence" value="ECO:0007669"/>
    <property type="project" value="InterPro"/>
</dbReference>
<dbReference type="InterPro" id="IPR036875">
    <property type="entry name" value="Znf_CCHC_sf"/>
</dbReference>
<dbReference type="EMBL" id="CAJNOC010001650">
    <property type="protein sequence ID" value="CAF0881293.1"/>
    <property type="molecule type" value="Genomic_DNA"/>
</dbReference>
<gene>
    <name evidence="3" type="ORF">OXX778_LOCUS10427</name>
</gene>
<dbReference type="AlphaFoldDB" id="A0A813YA60"/>
<feature type="region of interest" description="Disordered" evidence="1">
    <location>
        <begin position="57"/>
        <end position="88"/>
    </location>
</feature>
<evidence type="ECO:0000256" key="1">
    <source>
        <dbReference type="SAM" id="MobiDB-lite"/>
    </source>
</evidence>
<dbReference type="InterPro" id="IPR001878">
    <property type="entry name" value="Znf_CCHC"/>
</dbReference>
<dbReference type="GO" id="GO:0008270">
    <property type="term" value="F:zinc ion binding"/>
    <property type="evidence" value="ECO:0007669"/>
    <property type="project" value="InterPro"/>
</dbReference>
<dbReference type="OrthoDB" id="8193998at2759"/>
<keyword evidence="4" id="KW-1185">Reference proteome</keyword>
<dbReference type="Proteomes" id="UP000663879">
    <property type="component" value="Unassembled WGS sequence"/>
</dbReference>
<feature type="domain" description="CCHC-type" evidence="2">
    <location>
        <begin position="98"/>
        <end position="114"/>
    </location>
</feature>
<evidence type="ECO:0000313" key="4">
    <source>
        <dbReference type="Proteomes" id="UP000663879"/>
    </source>
</evidence>
<sequence length="248" mass="28899">MHLSADLPQNSFEALTQTVKLMSHLNHWKTTSISAMVPHRPPRKEINFVENQQIHHSNNLFPTQPNNYNSPVNQNRPSSTNGYAHNNAPPDSNTSLLTCHYCKKPGHVIAECRARQNKISSLRGDRTHFNQTQYSPTISNVIINSVLWLLTEENKEVFSDDENEDERRDPGIVVNHVILQEVNHKERQMLDSNINKLYEWLKSGEKPEQVDKNNLEETVYWRTLHRFRVFGKNVFQCYDDSECYDDDL</sequence>
<evidence type="ECO:0000259" key="2">
    <source>
        <dbReference type="SMART" id="SM00343"/>
    </source>
</evidence>
<evidence type="ECO:0000313" key="3">
    <source>
        <dbReference type="EMBL" id="CAF0881293.1"/>
    </source>
</evidence>
<dbReference type="SMART" id="SM00343">
    <property type="entry name" value="ZnF_C2HC"/>
    <property type="match status" value="1"/>
</dbReference>
<accession>A0A813YA60</accession>
<comment type="caution">
    <text evidence="3">The sequence shown here is derived from an EMBL/GenBank/DDBJ whole genome shotgun (WGS) entry which is preliminary data.</text>
</comment>
<dbReference type="SUPFAM" id="SSF57756">
    <property type="entry name" value="Retrovirus zinc finger-like domains"/>
    <property type="match status" value="1"/>
</dbReference>
<organism evidence="3 4">
    <name type="scientific">Brachionus calyciflorus</name>
    <dbReference type="NCBI Taxonomy" id="104777"/>
    <lineage>
        <taxon>Eukaryota</taxon>
        <taxon>Metazoa</taxon>
        <taxon>Spiralia</taxon>
        <taxon>Gnathifera</taxon>
        <taxon>Rotifera</taxon>
        <taxon>Eurotatoria</taxon>
        <taxon>Monogononta</taxon>
        <taxon>Pseudotrocha</taxon>
        <taxon>Ploima</taxon>
        <taxon>Brachionidae</taxon>
        <taxon>Brachionus</taxon>
    </lineage>
</organism>
<name>A0A813YA60_9BILA</name>
<protein>
    <recommendedName>
        <fullName evidence="2">CCHC-type domain-containing protein</fullName>
    </recommendedName>
</protein>